<organism evidence="1 2">
    <name type="scientific">Euplotes crassus</name>
    <dbReference type="NCBI Taxonomy" id="5936"/>
    <lineage>
        <taxon>Eukaryota</taxon>
        <taxon>Sar</taxon>
        <taxon>Alveolata</taxon>
        <taxon>Ciliophora</taxon>
        <taxon>Intramacronucleata</taxon>
        <taxon>Spirotrichea</taxon>
        <taxon>Hypotrichia</taxon>
        <taxon>Euplotida</taxon>
        <taxon>Euplotidae</taxon>
        <taxon>Moneuplotes</taxon>
    </lineage>
</organism>
<dbReference type="EMBL" id="CAMPGE010004774">
    <property type="protein sequence ID" value="CAI2363622.1"/>
    <property type="molecule type" value="Genomic_DNA"/>
</dbReference>
<sequence length="75" mass="8852">MGGEMELLSVGWLRFWDCRMGCRECRLCRKKLWDKVREFSKNLGVESVLSEFKSAQISNGSHFLKFIEMKTIDYP</sequence>
<evidence type="ECO:0000313" key="2">
    <source>
        <dbReference type="Proteomes" id="UP001295684"/>
    </source>
</evidence>
<dbReference type="Proteomes" id="UP001295684">
    <property type="component" value="Unassembled WGS sequence"/>
</dbReference>
<reference evidence="1" key="1">
    <citation type="submission" date="2023-07" db="EMBL/GenBank/DDBJ databases">
        <authorList>
            <consortium name="AG Swart"/>
            <person name="Singh M."/>
            <person name="Singh A."/>
            <person name="Seah K."/>
            <person name="Emmerich C."/>
        </authorList>
    </citation>
    <scope>NUCLEOTIDE SEQUENCE</scope>
    <source>
        <strain evidence="1">DP1</strain>
    </source>
</reference>
<protein>
    <submittedName>
        <fullName evidence="1">Uncharacterized protein</fullName>
    </submittedName>
</protein>
<proteinExistence type="predicted"/>
<dbReference type="AlphaFoldDB" id="A0AAD1UAC3"/>
<evidence type="ECO:0000313" key="1">
    <source>
        <dbReference type="EMBL" id="CAI2363622.1"/>
    </source>
</evidence>
<name>A0AAD1UAC3_EUPCR</name>
<comment type="caution">
    <text evidence="1">The sequence shown here is derived from an EMBL/GenBank/DDBJ whole genome shotgun (WGS) entry which is preliminary data.</text>
</comment>
<accession>A0AAD1UAC3</accession>
<gene>
    <name evidence="1" type="ORF">ECRASSUSDP1_LOCUS4958</name>
</gene>
<keyword evidence="2" id="KW-1185">Reference proteome</keyword>